<keyword evidence="2" id="KW-0732">Signal</keyword>
<evidence type="ECO:0000256" key="1">
    <source>
        <dbReference type="SAM" id="Phobius"/>
    </source>
</evidence>
<keyword evidence="3" id="KW-1185">Reference proteome</keyword>
<name>A0A6J2YY23_SITOR</name>
<dbReference type="GeneID" id="115891684"/>
<protein>
    <submittedName>
        <fullName evidence="4">Uncharacterized protein LOC115891684</fullName>
    </submittedName>
</protein>
<dbReference type="KEGG" id="soy:115891684"/>
<evidence type="ECO:0000313" key="4">
    <source>
        <dbReference type="RefSeq" id="XP_030768086.1"/>
    </source>
</evidence>
<dbReference type="InterPro" id="IPR012464">
    <property type="entry name" value="DUF1676"/>
</dbReference>
<proteinExistence type="predicted"/>
<keyword evidence="1" id="KW-1133">Transmembrane helix</keyword>
<gene>
    <name evidence="4" type="primary">LOC115891684</name>
</gene>
<feature type="signal peptide" evidence="2">
    <location>
        <begin position="1"/>
        <end position="20"/>
    </location>
</feature>
<dbReference type="Proteomes" id="UP000504635">
    <property type="component" value="Unplaced"/>
</dbReference>
<dbReference type="RefSeq" id="XP_030768086.1">
    <property type="nucleotide sequence ID" value="XM_030912226.1"/>
</dbReference>
<evidence type="ECO:0000313" key="3">
    <source>
        <dbReference type="Proteomes" id="UP000504635"/>
    </source>
</evidence>
<evidence type="ECO:0000256" key="2">
    <source>
        <dbReference type="SAM" id="SignalP"/>
    </source>
</evidence>
<dbReference type="OrthoDB" id="6776351at2759"/>
<dbReference type="Pfam" id="PF07898">
    <property type="entry name" value="DUF1676"/>
    <property type="match status" value="1"/>
</dbReference>
<dbReference type="AlphaFoldDB" id="A0A6J2YY23"/>
<keyword evidence="1" id="KW-0472">Membrane</keyword>
<keyword evidence="1" id="KW-0812">Transmembrane</keyword>
<reference evidence="4" key="1">
    <citation type="submission" date="2025-08" db="UniProtKB">
        <authorList>
            <consortium name="RefSeq"/>
        </authorList>
    </citation>
    <scope>IDENTIFICATION</scope>
    <source>
        <tissue evidence="4">Gonads</tissue>
    </source>
</reference>
<organism evidence="3 4">
    <name type="scientific">Sitophilus oryzae</name>
    <name type="common">Rice weevil</name>
    <name type="synonym">Curculio oryzae</name>
    <dbReference type="NCBI Taxonomy" id="7048"/>
    <lineage>
        <taxon>Eukaryota</taxon>
        <taxon>Metazoa</taxon>
        <taxon>Ecdysozoa</taxon>
        <taxon>Arthropoda</taxon>
        <taxon>Hexapoda</taxon>
        <taxon>Insecta</taxon>
        <taxon>Pterygota</taxon>
        <taxon>Neoptera</taxon>
        <taxon>Endopterygota</taxon>
        <taxon>Coleoptera</taxon>
        <taxon>Polyphaga</taxon>
        <taxon>Cucujiformia</taxon>
        <taxon>Curculionidae</taxon>
        <taxon>Dryophthorinae</taxon>
        <taxon>Sitophilus</taxon>
    </lineage>
</organism>
<feature type="transmembrane region" description="Helical" evidence="1">
    <location>
        <begin position="101"/>
        <end position="132"/>
    </location>
</feature>
<sequence>MRWTLILAVTVACWCAKGHCKKVESRALTVGREKKSEERARIKEIGLSDVWPSEKEAERWWTQLDDQGSDLDEARDKKKGGMKKKLKRYLLPLLIAYKLKFFTLIPVMIGGLVLLTGATGLAGFFFALFAAVMGLKSGSHH</sequence>
<feature type="chain" id="PRO_5026759753" evidence="2">
    <location>
        <begin position="21"/>
        <end position="141"/>
    </location>
</feature>
<accession>A0A6J2YY23</accession>
<dbReference type="InParanoid" id="A0A6J2YY23"/>